<evidence type="ECO:0000313" key="6">
    <source>
        <dbReference type="EMBL" id="SEL97404.1"/>
    </source>
</evidence>
<dbReference type="InterPro" id="IPR050984">
    <property type="entry name" value="Gfo/Idh/MocA_domain"/>
</dbReference>
<evidence type="ECO:0000313" key="5">
    <source>
        <dbReference type="EMBL" id="GEK88253.1"/>
    </source>
</evidence>
<reference evidence="6 7" key="1">
    <citation type="submission" date="2016-10" db="EMBL/GenBank/DDBJ databases">
        <authorList>
            <person name="de Groot N.N."/>
        </authorList>
    </citation>
    <scope>NUCLEOTIDE SEQUENCE [LARGE SCALE GENOMIC DNA]</scope>
    <source>
        <strain evidence="6 7">DSM 19182</strain>
    </source>
</reference>
<dbReference type="EMBL" id="BJUX01000002">
    <property type="protein sequence ID" value="GEK88253.1"/>
    <property type="molecule type" value="Genomic_DNA"/>
</dbReference>
<protein>
    <submittedName>
        <fullName evidence="5 6">Dehydrogenase</fullName>
    </submittedName>
</protein>
<dbReference type="InterPro" id="IPR036291">
    <property type="entry name" value="NAD(P)-bd_dom_sf"/>
</dbReference>
<gene>
    <name evidence="5" type="ORF">APU01nite_02920</name>
    <name evidence="6" type="ORF">SAMN04488100_11834</name>
</gene>
<evidence type="ECO:0000259" key="4">
    <source>
        <dbReference type="Pfam" id="PF22725"/>
    </source>
</evidence>
<dbReference type="InterPro" id="IPR000683">
    <property type="entry name" value="Gfo/Idh/MocA-like_OxRdtase_N"/>
</dbReference>
<evidence type="ECO:0000256" key="1">
    <source>
        <dbReference type="ARBA" id="ARBA00010928"/>
    </source>
</evidence>
<dbReference type="EMBL" id="FOBL01000018">
    <property type="protein sequence ID" value="SEL97404.1"/>
    <property type="molecule type" value="Genomic_DNA"/>
</dbReference>
<name>A0A1H7UKY0_9LACT</name>
<evidence type="ECO:0000259" key="3">
    <source>
        <dbReference type="Pfam" id="PF01408"/>
    </source>
</evidence>
<comment type="similarity">
    <text evidence="1">Belongs to the Gfo/Idh/MocA family.</text>
</comment>
<keyword evidence="8" id="KW-1185">Reference proteome</keyword>
<sequence>MEKFGWAYIGCGSIAHRTATELVQTDDNKIAAVWNRTKSKAEDFAKEYGGTVYDTAEEAINAPGVEGVYVAVNGDKHAEYTELAIKNKKPVLCEKPFTFNKEKTEELFDYAKENNVYISEAMKTWHNETALKVKEWVDANRVGEIKSVEFAYAVPMLQHSTNPRLTTPSMLGGALLDIGVYAVRYCYELFGLPEEIECEGDMHEVDHAEKIRFYYPGFVANMHVSMVEDGGHFLEVEGTEGSISVPEFHVAKRATLKSADKVETFETDDLIFGRQFSNVAAEIRAGKKESDYIPAESTIDVMGLLDECRRQMGLVYPQEAATE</sequence>
<keyword evidence="2" id="KW-0560">Oxidoreductase</keyword>
<dbReference type="Proteomes" id="UP000321425">
    <property type="component" value="Unassembled WGS sequence"/>
</dbReference>
<dbReference type="GO" id="GO:0016491">
    <property type="term" value="F:oxidoreductase activity"/>
    <property type="evidence" value="ECO:0007669"/>
    <property type="project" value="UniProtKB-KW"/>
</dbReference>
<dbReference type="Proteomes" id="UP000198548">
    <property type="component" value="Unassembled WGS sequence"/>
</dbReference>
<dbReference type="SUPFAM" id="SSF51735">
    <property type="entry name" value="NAD(P)-binding Rossmann-fold domains"/>
    <property type="match status" value="1"/>
</dbReference>
<dbReference type="Pfam" id="PF22725">
    <property type="entry name" value="GFO_IDH_MocA_C3"/>
    <property type="match status" value="1"/>
</dbReference>
<accession>A0A1H7UKY0</accession>
<feature type="domain" description="Gfo/Idh/MocA-like oxidoreductase N-terminal" evidence="3">
    <location>
        <begin position="5"/>
        <end position="119"/>
    </location>
</feature>
<dbReference type="InterPro" id="IPR055170">
    <property type="entry name" value="GFO_IDH_MocA-like_dom"/>
</dbReference>
<dbReference type="Pfam" id="PF01408">
    <property type="entry name" value="GFO_IDH_MocA"/>
    <property type="match status" value="1"/>
</dbReference>
<dbReference type="AlphaFoldDB" id="A0A1H7UKY0"/>
<dbReference type="GO" id="GO:0000166">
    <property type="term" value="F:nucleotide binding"/>
    <property type="evidence" value="ECO:0007669"/>
    <property type="project" value="InterPro"/>
</dbReference>
<dbReference type="Gene3D" id="3.40.50.720">
    <property type="entry name" value="NAD(P)-binding Rossmann-like Domain"/>
    <property type="match status" value="1"/>
</dbReference>
<dbReference type="Gene3D" id="3.30.360.10">
    <property type="entry name" value="Dihydrodipicolinate Reductase, domain 2"/>
    <property type="match status" value="1"/>
</dbReference>
<organism evidence="6 7">
    <name type="scientific">Alkalibacterium putridalgicola</name>
    <dbReference type="NCBI Taxonomy" id="426703"/>
    <lineage>
        <taxon>Bacteria</taxon>
        <taxon>Bacillati</taxon>
        <taxon>Bacillota</taxon>
        <taxon>Bacilli</taxon>
        <taxon>Lactobacillales</taxon>
        <taxon>Carnobacteriaceae</taxon>
        <taxon>Alkalibacterium</taxon>
    </lineage>
</organism>
<feature type="domain" description="GFO/IDH/MocA-like oxidoreductase" evidence="4">
    <location>
        <begin position="131"/>
        <end position="243"/>
    </location>
</feature>
<dbReference type="PANTHER" id="PTHR22604">
    <property type="entry name" value="OXIDOREDUCTASES"/>
    <property type="match status" value="1"/>
</dbReference>
<dbReference type="STRING" id="426703.SAMN04488100_11834"/>
<evidence type="ECO:0000313" key="8">
    <source>
        <dbReference type="Proteomes" id="UP000321425"/>
    </source>
</evidence>
<dbReference type="SUPFAM" id="SSF55347">
    <property type="entry name" value="Glyceraldehyde-3-phosphate dehydrogenase-like, C-terminal domain"/>
    <property type="match status" value="1"/>
</dbReference>
<dbReference type="PANTHER" id="PTHR22604:SF105">
    <property type="entry name" value="TRANS-1,2-DIHYDROBENZENE-1,2-DIOL DEHYDROGENASE"/>
    <property type="match status" value="1"/>
</dbReference>
<proteinExistence type="inferred from homology"/>
<evidence type="ECO:0000256" key="2">
    <source>
        <dbReference type="ARBA" id="ARBA00023002"/>
    </source>
</evidence>
<reference evidence="5 8" key="2">
    <citation type="submission" date="2019-07" db="EMBL/GenBank/DDBJ databases">
        <title>Whole genome shotgun sequence of Alkalibacterium putridalgicola NBRC 103243.</title>
        <authorList>
            <person name="Hosoyama A."/>
            <person name="Uohara A."/>
            <person name="Ohji S."/>
            <person name="Ichikawa N."/>
        </authorList>
    </citation>
    <scope>NUCLEOTIDE SEQUENCE [LARGE SCALE GENOMIC DNA]</scope>
    <source>
        <strain evidence="5 8">NBRC 103243</strain>
    </source>
</reference>
<evidence type="ECO:0000313" key="7">
    <source>
        <dbReference type="Proteomes" id="UP000198548"/>
    </source>
</evidence>
<dbReference type="RefSeq" id="WP_177165502.1">
    <property type="nucleotide sequence ID" value="NZ_BJUX01000002.1"/>
</dbReference>